<dbReference type="SMART" id="SM00213">
    <property type="entry name" value="UBQ"/>
    <property type="match status" value="1"/>
</dbReference>
<evidence type="ECO:0000259" key="2">
    <source>
        <dbReference type="PROSITE" id="PS50053"/>
    </source>
</evidence>
<proteinExistence type="predicted"/>
<organism evidence="3 4">
    <name type="scientific">Acrasis kona</name>
    <dbReference type="NCBI Taxonomy" id="1008807"/>
    <lineage>
        <taxon>Eukaryota</taxon>
        <taxon>Discoba</taxon>
        <taxon>Heterolobosea</taxon>
        <taxon>Tetramitia</taxon>
        <taxon>Eutetramitia</taxon>
        <taxon>Acrasidae</taxon>
        <taxon>Acrasis</taxon>
    </lineage>
</organism>
<feature type="region of interest" description="Disordered" evidence="1">
    <location>
        <begin position="1"/>
        <end position="24"/>
    </location>
</feature>
<dbReference type="InterPro" id="IPR029071">
    <property type="entry name" value="Ubiquitin-like_domsf"/>
</dbReference>
<dbReference type="EMBL" id="JAOPGA020001008">
    <property type="protein sequence ID" value="KAL0483975.1"/>
    <property type="molecule type" value="Genomic_DNA"/>
</dbReference>
<reference evidence="3 4" key="1">
    <citation type="submission" date="2024-03" db="EMBL/GenBank/DDBJ databases">
        <title>The Acrasis kona genome and developmental transcriptomes reveal deep origins of eukaryotic multicellular pathways.</title>
        <authorList>
            <person name="Sheikh S."/>
            <person name="Fu C.-J."/>
            <person name="Brown M.W."/>
            <person name="Baldauf S.L."/>
        </authorList>
    </citation>
    <scope>NUCLEOTIDE SEQUENCE [LARGE SCALE GENOMIC DNA]</scope>
    <source>
        <strain evidence="3 4">ATCC MYA-3509</strain>
    </source>
</reference>
<evidence type="ECO:0000256" key="1">
    <source>
        <dbReference type="SAM" id="MobiDB-lite"/>
    </source>
</evidence>
<sequence length="99" mass="11231">MADQEQPTKNEGGETGGEQSDNHLNIKVNYEGNEVFFKIKKTTPLKKLMEIFCKRQGVNQDQMRFVFDGNRLTGTETAEQLDMDDQDTIDVLVQQTGGF</sequence>
<dbReference type="AlphaFoldDB" id="A0AAW2Z4U3"/>
<dbReference type="PROSITE" id="PS50053">
    <property type="entry name" value="UBIQUITIN_2"/>
    <property type="match status" value="1"/>
</dbReference>
<comment type="caution">
    <text evidence="3">The sequence shown here is derived from an EMBL/GenBank/DDBJ whole genome shotgun (WGS) entry which is preliminary data.</text>
</comment>
<dbReference type="Gene3D" id="3.10.20.90">
    <property type="entry name" value="Phosphatidylinositol 3-kinase Catalytic Subunit, Chain A, domain 1"/>
    <property type="match status" value="1"/>
</dbReference>
<dbReference type="Pfam" id="PF11976">
    <property type="entry name" value="Rad60-SLD"/>
    <property type="match status" value="1"/>
</dbReference>
<evidence type="ECO:0000313" key="3">
    <source>
        <dbReference type="EMBL" id="KAL0483975.1"/>
    </source>
</evidence>
<dbReference type="SUPFAM" id="SSF54236">
    <property type="entry name" value="Ubiquitin-like"/>
    <property type="match status" value="1"/>
</dbReference>
<dbReference type="InterPro" id="IPR000626">
    <property type="entry name" value="Ubiquitin-like_dom"/>
</dbReference>
<dbReference type="FunFam" id="3.10.20.90:FF:000202">
    <property type="entry name" value="Small ubiquitin-related modifier I"/>
    <property type="match status" value="1"/>
</dbReference>
<evidence type="ECO:0000313" key="4">
    <source>
        <dbReference type="Proteomes" id="UP001431209"/>
    </source>
</evidence>
<name>A0AAW2Z4U3_9EUKA</name>
<protein>
    <submittedName>
        <fullName evidence="3">Small ubiquitin-related modifier SUMO1</fullName>
    </submittedName>
</protein>
<keyword evidence="4" id="KW-1185">Reference proteome</keyword>
<dbReference type="InterPro" id="IPR022617">
    <property type="entry name" value="Rad60/SUMO-like_dom"/>
</dbReference>
<dbReference type="Proteomes" id="UP001431209">
    <property type="component" value="Unassembled WGS sequence"/>
</dbReference>
<feature type="domain" description="Ubiquitin-like" evidence="2">
    <location>
        <begin position="22"/>
        <end position="98"/>
    </location>
</feature>
<accession>A0AAW2Z4U3</accession>
<feature type="compositionally biased region" description="Basic and acidic residues" evidence="1">
    <location>
        <begin position="1"/>
        <end position="12"/>
    </location>
</feature>
<dbReference type="PANTHER" id="PTHR10562">
    <property type="entry name" value="SMALL UBIQUITIN-RELATED MODIFIER"/>
    <property type="match status" value="1"/>
</dbReference>
<gene>
    <name evidence="3" type="ORF">AKO1_004647</name>
</gene>